<feature type="chain" id="PRO_5024374937" evidence="7">
    <location>
        <begin position="20"/>
        <end position="331"/>
    </location>
</feature>
<dbReference type="KEGG" id="cput:CONPUDRAFT_72016"/>
<name>A0A5M3MXV8_CONPW</name>
<proteinExistence type="inferred from homology"/>
<dbReference type="InterPro" id="IPR023296">
    <property type="entry name" value="Glyco_hydro_beta-prop_sf"/>
</dbReference>
<feature type="active site" description="Proton donor" evidence="4">
    <location>
        <position position="217"/>
    </location>
</feature>
<dbReference type="Gene3D" id="2.115.10.20">
    <property type="entry name" value="Glycosyl hydrolase domain, family 43"/>
    <property type="match status" value="1"/>
</dbReference>
<protein>
    <submittedName>
        <fullName evidence="8">Glycoside hydrolase family 43 protein</fullName>
    </submittedName>
</protein>
<gene>
    <name evidence="8" type="ORF">CONPUDRAFT_72016</name>
</gene>
<evidence type="ECO:0000256" key="7">
    <source>
        <dbReference type="SAM" id="SignalP"/>
    </source>
</evidence>
<evidence type="ECO:0000313" key="9">
    <source>
        <dbReference type="Proteomes" id="UP000053558"/>
    </source>
</evidence>
<dbReference type="EMBL" id="JH711576">
    <property type="protein sequence ID" value="EIW83471.1"/>
    <property type="molecule type" value="Genomic_DNA"/>
</dbReference>
<dbReference type="OMA" id="WHTLEGP"/>
<evidence type="ECO:0000313" key="8">
    <source>
        <dbReference type="EMBL" id="EIW83471.1"/>
    </source>
</evidence>
<dbReference type="InterPro" id="IPR006710">
    <property type="entry name" value="Glyco_hydro_43"/>
</dbReference>
<dbReference type="GO" id="GO:0004553">
    <property type="term" value="F:hydrolase activity, hydrolyzing O-glycosyl compounds"/>
    <property type="evidence" value="ECO:0007669"/>
    <property type="project" value="InterPro"/>
</dbReference>
<organism evidence="8 9">
    <name type="scientific">Coniophora puteana (strain RWD-64-598)</name>
    <name type="common">Brown rot fungus</name>
    <dbReference type="NCBI Taxonomy" id="741705"/>
    <lineage>
        <taxon>Eukaryota</taxon>
        <taxon>Fungi</taxon>
        <taxon>Dikarya</taxon>
        <taxon>Basidiomycota</taxon>
        <taxon>Agaricomycotina</taxon>
        <taxon>Agaricomycetes</taxon>
        <taxon>Agaricomycetidae</taxon>
        <taxon>Boletales</taxon>
        <taxon>Coniophorineae</taxon>
        <taxon>Coniophoraceae</taxon>
        <taxon>Coniophora</taxon>
    </lineage>
</organism>
<keyword evidence="3 6" id="KW-0326">Glycosidase</keyword>
<dbReference type="OrthoDB" id="3879658at2759"/>
<dbReference type="PANTHER" id="PTHR42812">
    <property type="entry name" value="BETA-XYLOSIDASE"/>
    <property type="match status" value="1"/>
</dbReference>
<comment type="caution">
    <text evidence="8">The sequence shown here is derived from an EMBL/GenBank/DDBJ whole genome shotgun (WGS) entry which is preliminary data.</text>
</comment>
<dbReference type="PANTHER" id="PTHR42812:SF5">
    <property type="entry name" value="ENDO-ARABINASE"/>
    <property type="match status" value="1"/>
</dbReference>
<keyword evidence="9" id="KW-1185">Reference proteome</keyword>
<evidence type="ECO:0000256" key="3">
    <source>
        <dbReference type="ARBA" id="ARBA00023295"/>
    </source>
</evidence>
<evidence type="ECO:0000256" key="1">
    <source>
        <dbReference type="ARBA" id="ARBA00009865"/>
    </source>
</evidence>
<reference evidence="9" key="1">
    <citation type="journal article" date="2012" name="Science">
        <title>The Paleozoic origin of enzymatic lignin decomposition reconstructed from 31 fungal genomes.</title>
        <authorList>
            <person name="Floudas D."/>
            <person name="Binder M."/>
            <person name="Riley R."/>
            <person name="Barry K."/>
            <person name="Blanchette R.A."/>
            <person name="Henrissat B."/>
            <person name="Martinez A.T."/>
            <person name="Otillar R."/>
            <person name="Spatafora J.W."/>
            <person name="Yadav J.S."/>
            <person name="Aerts A."/>
            <person name="Benoit I."/>
            <person name="Boyd A."/>
            <person name="Carlson A."/>
            <person name="Copeland A."/>
            <person name="Coutinho P.M."/>
            <person name="de Vries R.P."/>
            <person name="Ferreira P."/>
            <person name="Findley K."/>
            <person name="Foster B."/>
            <person name="Gaskell J."/>
            <person name="Glotzer D."/>
            <person name="Gorecki P."/>
            <person name="Heitman J."/>
            <person name="Hesse C."/>
            <person name="Hori C."/>
            <person name="Igarashi K."/>
            <person name="Jurgens J.A."/>
            <person name="Kallen N."/>
            <person name="Kersten P."/>
            <person name="Kohler A."/>
            <person name="Kuees U."/>
            <person name="Kumar T.K.A."/>
            <person name="Kuo A."/>
            <person name="LaButti K."/>
            <person name="Larrondo L.F."/>
            <person name="Lindquist E."/>
            <person name="Ling A."/>
            <person name="Lombard V."/>
            <person name="Lucas S."/>
            <person name="Lundell T."/>
            <person name="Martin R."/>
            <person name="McLaughlin D.J."/>
            <person name="Morgenstern I."/>
            <person name="Morin E."/>
            <person name="Murat C."/>
            <person name="Nagy L.G."/>
            <person name="Nolan M."/>
            <person name="Ohm R.A."/>
            <person name="Patyshakuliyeva A."/>
            <person name="Rokas A."/>
            <person name="Ruiz-Duenas F.J."/>
            <person name="Sabat G."/>
            <person name="Salamov A."/>
            <person name="Samejima M."/>
            <person name="Schmutz J."/>
            <person name="Slot J.C."/>
            <person name="St John F."/>
            <person name="Stenlid J."/>
            <person name="Sun H."/>
            <person name="Sun S."/>
            <person name="Syed K."/>
            <person name="Tsang A."/>
            <person name="Wiebenga A."/>
            <person name="Young D."/>
            <person name="Pisabarro A."/>
            <person name="Eastwood D.C."/>
            <person name="Martin F."/>
            <person name="Cullen D."/>
            <person name="Grigoriev I.V."/>
            <person name="Hibbett D.S."/>
        </authorList>
    </citation>
    <scope>NUCLEOTIDE SEQUENCE [LARGE SCALE GENOMIC DNA]</scope>
    <source>
        <strain evidence="9">RWD-64-598 SS2</strain>
    </source>
</reference>
<dbReference type="AlphaFoldDB" id="A0A5M3MXV8"/>
<sequence length="331" mass="33853">MQRALILAAGVAHASFAAASVSGPVINSNFPDPGLLITGSGTYAYGTNGNGYNIQVASSSDGGNTWSVHAQDALPNVGSWAVGNNGLTWAPDVIDRGDGTFVMYYAAESPSQGTHCVGAATSTNPLGPFSPQAQPIDCNTSGGGAIDPSGFQDTDGTRYVAYKVDGNNLGGGGSCGNGDGSHSTPIMLQQLQGDGVTPIGSPIQILDRGQYDGPLIEAPKIIYRDGLAHGQQTDDGIEISPSYALFFSSNCYNTDLYDVSYATASSVKGPYTKAAAPLLVTGNDGLTAPGGMTPSPDGSWAVFHATTNSNPLTRPMYTAKLSWNGNVATAA</sequence>
<dbReference type="Pfam" id="PF04616">
    <property type="entry name" value="Glyco_hydro_43"/>
    <property type="match status" value="1"/>
</dbReference>
<dbReference type="Proteomes" id="UP000053558">
    <property type="component" value="Unassembled WGS sequence"/>
</dbReference>
<accession>A0A5M3MXV8</accession>
<dbReference type="InterPro" id="IPR051795">
    <property type="entry name" value="Glycosyl_Hydrlase_43"/>
</dbReference>
<dbReference type="GeneID" id="19208979"/>
<evidence type="ECO:0000256" key="4">
    <source>
        <dbReference type="PIRSR" id="PIRSR606710-1"/>
    </source>
</evidence>
<feature type="signal peptide" evidence="7">
    <location>
        <begin position="1"/>
        <end position="19"/>
    </location>
</feature>
<dbReference type="SUPFAM" id="SSF75005">
    <property type="entry name" value="Arabinanase/levansucrase/invertase"/>
    <property type="match status" value="1"/>
</dbReference>
<dbReference type="RefSeq" id="XP_007766479.1">
    <property type="nucleotide sequence ID" value="XM_007768289.1"/>
</dbReference>
<dbReference type="GO" id="GO:0005975">
    <property type="term" value="P:carbohydrate metabolic process"/>
    <property type="evidence" value="ECO:0007669"/>
    <property type="project" value="InterPro"/>
</dbReference>
<keyword evidence="2 6" id="KW-0378">Hydrolase</keyword>
<evidence type="ECO:0000256" key="6">
    <source>
        <dbReference type="RuleBase" id="RU361187"/>
    </source>
</evidence>
<evidence type="ECO:0000256" key="5">
    <source>
        <dbReference type="PIRSR" id="PIRSR606710-2"/>
    </source>
</evidence>
<keyword evidence="7" id="KW-0732">Signal</keyword>
<feature type="site" description="Important for catalytic activity, responsible for pKa modulation of the active site Glu and correct orientation of both the proton donor and substrate" evidence="5">
    <location>
        <position position="147"/>
    </location>
</feature>
<evidence type="ECO:0000256" key="2">
    <source>
        <dbReference type="ARBA" id="ARBA00022801"/>
    </source>
</evidence>
<feature type="active site" description="Proton acceptor" evidence="4">
    <location>
        <position position="32"/>
    </location>
</feature>
<dbReference type="CDD" id="cd08999">
    <property type="entry name" value="GH43_ABN-like"/>
    <property type="match status" value="1"/>
</dbReference>
<comment type="similarity">
    <text evidence="1 6">Belongs to the glycosyl hydrolase 43 family.</text>
</comment>